<dbReference type="CDD" id="cd11378">
    <property type="entry name" value="DUF296"/>
    <property type="match status" value="1"/>
</dbReference>
<feature type="domain" description="PPC" evidence="1">
    <location>
        <begin position="16"/>
        <end position="161"/>
    </location>
</feature>
<dbReference type="PANTHER" id="PTHR34988:SF1">
    <property type="entry name" value="DNA-BINDING PROTEIN"/>
    <property type="match status" value="1"/>
</dbReference>
<keyword evidence="2" id="KW-0238">DNA-binding</keyword>
<sequence length="170" mass="18656">MEGIALANKKVEAVAAESAIRIVGRLTNEWDLFEGMREVCKEHGIESAQFQCIGSLQHATYVQVERDGTEGRIRYSNKKQTASPVELLSATGFIGKDEEGSLDVHMHGVFVDCDGVISGGHFLANENPVAVTIEYILYPLSNVQMERKRDAIWGMPVFHFSQGGESIGNA</sequence>
<dbReference type="Gene3D" id="3.30.1330.80">
    <property type="entry name" value="Hypothetical protein, similar to alpha- acetolactate decarboxylase, domain 2"/>
    <property type="match status" value="1"/>
</dbReference>
<comment type="caution">
    <text evidence="2">The sequence shown here is derived from an EMBL/GenBank/DDBJ whole genome shotgun (WGS) entry which is preliminary data.</text>
</comment>
<protein>
    <submittedName>
        <fullName evidence="2">DNA-binding protein</fullName>
    </submittedName>
</protein>
<dbReference type="InterPro" id="IPR005175">
    <property type="entry name" value="PPC_dom"/>
</dbReference>
<dbReference type="PANTHER" id="PTHR34988">
    <property type="entry name" value="PROTEIN, PUTATIVE-RELATED"/>
    <property type="match status" value="1"/>
</dbReference>
<evidence type="ECO:0000259" key="1">
    <source>
        <dbReference type="PROSITE" id="PS51742"/>
    </source>
</evidence>
<dbReference type="EMBL" id="PCGR01000002">
    <property type="protein sequence ID" value="PJK17091.1"/>
    <property type="molecule type" value="Genomic_DNA"/>
</dbReference>
<proteinExistence type="predicted"/>
<reference evidence="2 3" key="1">
    <citation type="submission" date="2017-10" db="EMBL/GenBank/DDBJ databases">
        <title>Draft genome of Chryseomicrobium casticus sp. nov.</title>
        <authorList>
            <person name="Chakraborty R."/>
            <person name="Saha T."/>
        </authorList>
    </citation>
    <scope>NUCLEOTIDE SEQUENCE [LARGE SCALE GENOMIC DNA]</scope>
    <source>
        <strain evidence="2 3">ET03</strain>
    </source>
</reference>
<evidence type="ECO:0000313" key="3">
    <source>
        <dbReference type="Proteomes" id="UP000228680"/>
    </source>
</evidence>
<dbReference type="GO" id="GO:0003677">
    <property type="term" value="F:DNA binding"/>
    <property type="evidence" value="ECO:0007669"/>
    <property type="project" value="UniProtKB-KW"/>
</dbReference>
<dbReference type="AlphaFoldDB" id="A0A2M9F0V2"/>
<dbReference type="OrthoDB" id="9791702at2"/>
<dbReference type="Proteomes" id="UP000228680">
    <property type="component" value="Unassembled WGS sequence"/>
</dbReference>
<gene>
    <name evidence="2" type="ORF">CQS04_08035</name>
</gene>
<dbReference type="SUPFAM" id="SSF117856">
    <property type="entry name" value="AF0104/ALDC/Ptd012-like"/>
    <property type="match status" value="1"/>
</dbReference>
<dbReference type="Pfam" id="PF03479">
    <property type="entry name" value="PCC"/>
    <property type="match status" value="1"/>
</dbReference>
<organism evidence="2 3">
    <name type="scientific">Chryseomicrobium excrementi</name>
    <dbReference type="NCBI Taxonomy" id="2041346"/>
    <lineage>
        <taxon>Bacteria</taxon>
        <taxon>Bacillati</taxon>
        <taxon>Bacillota</taxon>
        <taxon>Bacilli</taxon>
        <taxon>Bacillales</taxon>
        <taxon>Caryophanaceae</taxon>
        <taxon>Chryseomicrobium</taxon>
    </lineage>
</organism>
<evidence type="ECO:0000313" key="2">
    <source>
        <dbReference type="EMBL" id="PJK17091.1"/>
    </source>
</evidence>
<accession>A0A2M9F0V2</accession>
<dbReference type="PROSITE" id="PS51742">
    <property type="entry name" value="PPC"/>
    <property type="match status" value="1"/>
</dbReference>
<name>A0A2M9F0V2_9BACL</name>
<keyword evidence="3" id="KW-1185">Reference proteome</keyword>